<dbReference type="Proteomes" id="UP001237642">
    <property type="component" value="Unassembled WGS sequence"/>
</dbReference>
<gene>
    <name evidence="2" type="ORF">POM88_031853</name>
</gene>
<dbReference type="CDD" id="cd01029">
    <property type="entry name" value="TOPRIM_primases"/>
    <property type="match status" value="1"/>
</dbReference>
<reference evidence="2" key="2">
    <citation type="submission" date="2023-05" db="EMBL/GenBank/DDBJ databases">
        <authorList>
            <person name="Schelkunov M.I."/>
        </authorList>
    </citation>
    <scope>NUCLEOTIDE SEQUENCE</scope>
    <source>
        <strain evidence="2">Hsosn_3</strain>
        <tissue evidence="2">Leaf</tissue>
    </source>
</reference>
<dbReference type="GO" id="GO:0003697">
    <property type="term" value="F:single-stranded DNA binding"/>
    <property type="evidence" value="ECO:0007669"/>
    <property type="project" value="InterPro"/>
</dbReference>
<keyword evidence="3" id="KW-1185">Reference proteome</keyword>
<dbReference type="PANTHER" id="PTHR12873">
    <property type="entry name" value="T7-LIKE MITOCHONDRIAL DNA HELICASE"/>
    <property type="match status" value="1"/>
</dbReference>
<evidence type="ECO:0000259" key="1">
    <source>
        <dbReference type="SMART" id="SM00493"/>
    </source>
</evidence>
<dbReference type="EMBL" id="JAUIZM010000007">
    <property type="protein sequence ID" value="KAK1375660.1"/>
    <property type="molecule type" value="Genomic_DNA"/>
</dbReference>
<dbReference type="AlphaFoldDB" id="A0AAD8MGZ6"/>
<dbReference type="Gene3D" id="3.40.1360.10">
    <property type="match status" value="1"/>
</dbReference>
<evidence type="ECO:0000313" key="2">
    <source>
        <dbReference type="EMBL" id="KAK1375660.1"/>
    </source>
</evidence>
<organism evidence="2 3">
    <name type="scientific">Heracleum sosnowskyi</name>
    <dbReference type="NCBI Taxonomy" id="360622"/>
    <lineage>
        <taxon>Eukaryota</taxon>
        <taxon>Viridiplantae</taxon>
        <taxon>Streptophyta</taxon>
        <taxon>Embryophyta</taxon>
        <taxon>Tracheophyta</taxon>
        <taxon>Spermatophyta</taxon>
        <taxon>Magnoliopsida</taxon>
        <taxon>eudicotyledons</taxon>
        <taxon>Gunneridae</taxon>
        <taxon>Pentapetalae</taxon>
        <taxon>asterids</taxon>
        <taxon>campanulids</taxon>
        <taxon>Apiales</taxon>
        <taxon>Apiaceae</taxon>
        <taxon>Apioideae</taxon>
        <taxon>apioid superclade</taxon>
        <taxon>Tordylieae</taxon>
        <taxon>Tordyliinae</taxon>
        <taxon>Heracleum</taxon>
    </lineage>
</organism>
<reference evidence="2" key="1">
    <citation type="submission" date="2023-02" db="EMBL/GenBank/DDBJ databases">
        <title>Genome of toxic invasive species Heracleum sosnowskyi carries increased number of genes despite the absence of recent whole-genome duplications.</title>
        <authorList>
            <person name="Schelkunov M."/>
            <person name="Shtratnikova V."/>
            <person name="Makarenko M."/>
            <person name="Klepikova A."/>
            <person name="Omelchenko D."/>
            <person name="Novikova G."/>
            <person name="Obukhova E."/>
            <person name="Bogdanov V."/>
            <person name="Penin A."/>
            <person name="Logacheva M."/>
        </authorList>
    </citation>
    <scope>NUCLEOTIDE SEQUENCE</scope>
    <source>
        <strain evidence="2">Hsosn_3</strain>
        <tissue evidence="2">Leaf</tissue>
    </source>
</reference>
<name>A0AAD8MGZ6_9APIA</name>
<evidence type="ECO:0000313" key="3">
    <source>
        <dbReference type="Proteomes" id="UP001237642"/>
    </source>
</evidence>
<protein>
    <submittedName>
        <fullName evidence="2">Primase-like</fullName>
    </submittedName>
</protein>
<dbReference type="SUPFAM" id="SSF56731">
    <property type="entry name" value="DNA primase core"/>
    <property type="match status" value="1"/>
</dbReference>
<dbReference type="PANTHER" id="PTHR12873:SF6">
    <property type="entry name" value="TOPRIM DOMAIN-CONTAINING PROTEIN"/>
    <property type="match status" value="1"/>
</dbReference>
<dbReference type="Pfam" id="PF13662">
    <property type="entry name" value="Toprim_4"/>
    <property type="match status" value="1"/>
</dbReference>
<sequence>MQLFVRYQAHPLSLFSRSTKPISHFHSIRFFTHARISREPDLKNPEKEVDKLSEMKQKIEDVGISCDFTSPGQYIILTCPKCKGGRSLERSLSFHINQNKDFAMWRCFRMECGWADRVFADCVNQANKLDLSRKTEESLRLEPLSHELTAYFADRMISEEVLQKNSVMQLSTDQDVIAFTYKRNGEIINCKYRNIINKKFWQEKGTEKILYGLDDIKEADEIIIVEGEIDKLSMEQAGLANCVSVPDGAPQKVSSKELPSPDKDSRFTYLWNCKDYLDKASKFILATDGDWPGQVLAEELARRLGKERCWLVQWPKKDELCCYKDANEVLKNLGAGALRDTIDNAVLYQTPNFNARQLK</sequence>
<feature type="domain" description="Toprim" evidence="1">
    <location>
        <begin position="220"/>
        <end position="309"/>
    </location>
</feature>
<dbReference type="GO" id="GO:0043139">
    <property type="term" value="F:5'-3' DNA helicase activity"/>
    <property type="evidence" value="ECO:0007669"/>
    <property type="project" value="InterPro"/>
</dbReference>
<comment type="caution">
    <text evidence="2">The sequence shown here is derived from an EMBL/GenBank/DDBJ whole genome shotgun (WGS) entry which is preliminary data.</text>
</comment>
<dbReference type="InterPro" id="IPR027032">
    <property type="entry name" value="Twinkle-like"/>
</dbReference>
<proteinExistence type="predicted"/>
<dbReference type="SMART" id="SM00493">
    <property type="entry name" value="TOPRIM"/>
    <property type="match status" value="1"/>
</dbReference>
<accession>A0AAD8MGZ6</accession>
<dbReference type="InterPro" id="IPR006171">
    <property type="entry name" value="TOPRIM_dom"/>
</dbReference>
<dbReference type="InterPro" id="IPR034154">
    <property type="entry name" value="TOPRIM_DnaG/twinkle"/>
</dbReference>